<comment type="caution">
    <text evidence="2">The sequence shown here is derived from an EMBL/GenBank/DDBJ whole genome shotgun (WGS) entry which is preliminary data.</text>
</comment>
<sequence>MCYKLLQLYACGHSKTICTTPCPHAIDTARQATHLNGEQDTADLSRSSSVVSSIAPSVKRSDLHGLPSQRGSQALHSPGQPSPLHMCLPTQPAFRFVPPSEHPLQWPLPEYPQRSPASPTTRSPPLTFPKDSSVSSHLPGDEEQAVEPNYCPYHFPRYLVPSRRPCLECYVRPERGELPKAWKKKYKETHPYAKEEDVERLTGIAELRERMGLGQ</sequence>
<protein>
    <submittedName>
        <fullName evidence="2">Uncharacterized protein</fullName>
    </submittedName>
</protein>
<feature type="region of interest" description="Disordered" evidence="1">
    <location>
        <begin position="105"/>
        <end position="143"/>
    </location>
</feature>
<dbReference type="Proteomes" id="UP000800039">
    <property type="component" value="Unassembled WGS sequence"/>
</dbReference>
<accession>A0A9P4GK61</accession>
<dbReference type="OrthoDB" id="3793161at2759"/>
<organism evidence="2 3">
    <name type="scientific">Cucurbitaria berberidis CBS 394.84</name>
    <dbReference type="NCBI Taxonomy" id="1168544"/>
    <lineage>
        <taxon>Eukaryota</taxon>
        <taxon>Fungi</taxon>
        <taxon>Dikarya</taxon>
        <taxon>Ascomycota</taxon>
        <taxon>Pezizomycotina</taxon>
        <taxon>Dothideomycetes</taxon>
        <taxon>Pleosporomycetidae</taxon>
        <taxon>Pleosporales</taxon>
        <taxon>Pleosporineae</taxon>
        <taxon>Cucurbitariaceae</taxon>
        <taxon>Cucurbitaria</taxon>
    </lineage>
</organism>
<feature type="region of interest" description="Disordered" evidence="1">
    <location>
        <begin position="39"/>
        <end position="83"/>
    </location>
</feature>
<keyword evidence="3" id="KW-1185">Reference proteome</keyword>
<evidence type="ECO:0000313" key="3">
    <source>
        <dbReference type="Proteomes" id="UP000800039"/>
    </source>
</evidence>
<dbReference type="EMBL" id="ML976616">
    <property type="protein sequence ID" value="KAF1846595.1"/>
    <property type="molecule type" value="Genomic_DNA"/>
</dbReference>
<feature type="compositionally biased region" description="Low complexity" evidence="1">
    <location>
        <begin position="112"/>
        <end position="125"/>
    </location>
</feature>
<dbReference type="GeneID" id="63854247"/>
<dbReference type="RefSeq" id="XP_040789158.1">
    <property type="nucleotide sequence ID" value="XM_040936997.1"/>
</dbReference>
<name>A0A9P4GK61_9PLEO</name>
<dbReference type="AlphaFoldDB" id="A0A9P4GK61"/>
<evidence type="ECO:0000256" key="1">
    <source>
        <dbReference type="SAM" id="MobiDB-lite"/>
    </source>
</evidence>
<reference evidence="2" key="1">
    <citation type="submission" date="2020-01" db="EMBL/GenBank/DDBJ databases">
        <authorList>
            <consortium name="DOE Joint Genome Institute"/>
            <person name="Haridas S."/>
            <person name="Albert R."/>
            <person name="Binder M."/>
            <person name="Bloem J."/>
            <person name="Labutti K."/>
            <person name="Salamov A."/>
            <person name="Andreopoulos B."/>
            <person name="Baker S.E."/>
            <person name="Barry K."/>
            <person name="Bills G."/>
            <person name="Bluhm B.H."/>
            <person name="Cannon C."/>
            <person name="Castanera R."/>
            <person name="Culley D.E."/>
            <person name="Daum C."/>
            <person name="Ezra D."/>
            <person name="Gonzalez J.B."/>
            <person name="Henrissat B."/>
            <person name="Kuo A."/>
            <person name="Liang C."/>
            <person name="Lipzen A."/>
            <person name="Lutzoni F."/>
            <person name="Magnuson J."/>
            <person name="Mondo S."/>
            <person name="Nolan M."/>
            <person name="Ohm R."/>
            <person name="Pangilinan J."/>
            <person name="Park H.-J."/>
            <person name="Ramirez L."/>
            <person name="Alfaro M."/>
            <person name="Sun H."/>
            <person name="Tritt A."/>
            <person name="Yoshinaga Y."/>
            <person name="Zwiers L.-H."/>
            <person name="Turgeon B.G."/>
            <person name="Goodwin S.B."/>
            <person name="Spatafora J.W."/>
            <person name="Crous P.W."/>
            <person name="Grigoriev I.V."/>
        </authorList>
    </citation>
    <scope>NUCLEOTIDE SEQUENCE</scope>
    <source>
        <strain evidence="2">CBS 394.84</strain>
    </source>
</reference>
<proteinExistence type="predicted"/>
<gene>
    <name evidence="2" type="ORF">K460DRAFT_406793</name>
</gene>
<evidence type="ECO:0000313" key="2">
    <source>
        <dbReference type="EMBL" id="KAF1846595.1"/>
    </source>
</evidence>
<feature type="compositionally biased region" description="Low complexity" evidence="1">
    <location>
        <begin position="45"/>
        <end position="58"/>
    </location>
</feature>